<reference evidence="1 2" key="1">
    <citation type="journal article" date="2019" name="Int. J. Syst. Evol. Microbiol.">
        <title>The Global Catalogue of Microorganisms (GCM) 10K type strain sequencing project: providing services to taxonomists for standard genome sequencing and annotation.</title>
        <authorList>
            <consortium name="The Broad Institute Genomics Platform"/>
            <consortium name="The Broad Institute Genome Sequencing Center for Infectious Disease"/>
            <person name="Wu L."/>
            <person name="Ma J."/>
        </authorList>
    </citation>
    <scope>NUCLEOTIDE SEQUENCE [LARGE SCALE GENOMIC DNA]</scope>
    <source>
        <strain evidence="1 2">JCM 7356</strain>
    </source>
</reference>
<accession>A0ABN3EEK9</accession>
<organism evidence="1 2">
    <name type="scientific">Kitasatospora cystarginea</name>
    <dbReference type="NCBI Taxonomy" id="58350"/>
    <lineage>
        <taxon>Bacteria</taxon>
        <taxon>Bacillati</taxon>
        <taxon>Actinomycetota</taxon>
        <taxon>Actinomycetes</taxon>
        <taxon>Kitasatosporales</taxon>
        <taxon>Streptomycetaceae</taxon>
        <taxon>Kitasatospora</taxon>
    </lineage>
</organism>
<dbReference type="EMBL" id="BAAATR010000020">
    <property type="protein sequence ID" value="GAA2255954.1"/>
    <property type="molecule type" value="Genomic_DNA"/>
</dbReference>
<gene>
    <name evidence="1" type="ORF">GCM10010430_44740</name>
</gene>
<name>A0ABN3EEK9_9ACTN</name>
<evidence type="ECO:0000313" key="1">
    <source>
        <dbReference type="EMBL" id="GAA2255954.1"/>
    </source>
</evidence>
<protein>
    <submittedName>
        <fullName evidence="1">Uncharacterized protein</fullName>
    </submittedName>
</protein>
<keyword evidence="2" id="KW-1185">Reference proteome</keyword>
<proteinExistence type="predicted"/>
<sequence>MGEGAGGVALPVIYAQATVSAYVHEWFSALLDRDCGNPWVGHQDDLAHGANDPVGPTTRGPVWVNRRLRERERLLLDGPRPSVNRAIDR</sequence>
<dbReference type="Proteomes" id="UP001500305">
    <property type="component" value="Unassembled WGS sequence"/>
</dbReference>
<evidence type="ECO:0000313" key="2">
    <source>
        <dbReference type="Proteomes" id="UP001500305"/>
    </source>
</evidence>
<comment type="caution">
    <text evidence="1">The sequence shown here is derived from an EMBL/GenBank/DDBJ whole genome shotgun (WGS) entry which is preliminary data.</text>
</comment>